<dbReference type="RefSeq" id="XP_025548022.1">
    <property type="nucleotide sequence ID" value="XM_025699302.1"/>
</dbReference>
<dbReference type="VEuPathDB" id="FungiDB:BO97DRAFT_459785"/>
<keyword evidence="4" id="KW-1185">Reference proteome</keyword>
<evidence type="ECO:0000256" key="1">
    <source>
        <dbReference type="ARBA" id="ARBA00023604"/>
    </source>
</evidence>
<feature type="compositionally biased region" description="Low complexity" evidence="2">
    <location>
        <begin position="22"/>
        <end position="37"/>
    </location>
</feature>
<dbReference type="GeneID" id="37203591"/>
<accession>A0A395HPT3</accession>
<name>A0A395HPT3_ASPHC</name>
<organism evidence="3 4">
    <name type="scientific">Aspergillus homomorphus (strain CBS 101889)</name>
    <dbReference type="NCBI Taxonomy" id="1450537"/>
    <lineage>
        <taxon>Eukaryota</taxon>
        <taxon>Fungi</taxon>
        <taxon>Dikarya</taxon>
        <taxon>Ascomycota</taxon>
        <taxon>Pezizomycotina</taxon>
        <taxon>Eurotiomycetes</taxon>
        <taxon>Eurotiomycetidae</taxon>
        <taxon>Eurotiales</taxon>
        <taxon>Aspergillaceae</taxon>
        <taxon>Aspergillus</taxon>
        <taxon>Aspergillus subgen. Circumdati</taxon>
    </lineage>
</organism>
<comment type="similarity">
    <text evidence="1">Belongs to the asaB hydroxylase/desaturase family.</text>
</comment>
<sequence length="304" mass="34341">MAAAAVQIPTGDIHSFPGSNASSSAPQTQSQYQPQQEQPHDVHTVLNYIKEVEDGSHLTPNYVGQANTFDRPSNTVSTTIHDVSGHEAEHTLDSHGFQFHPHISAEKEFLDDEKIKRVYYPEVDQLLKDVTGATRTFIFDHTIRRPSPDQTQLRAPVHRVHIDQSYPAAISRVSHHLPNEADTLLKGRYQIINVWRPLKTVRRDPLAVAAAHTVDDADLIPIKLIYPDREGETYAVRANPATKWYYRCAQTPEWVTLIKCFDSKTDGRARRVPHSAFEVPGTEGEEARESIEVRALVFTPEDRE</sequence>
<evidence type="ECO:0008006" key="5">
    <source>
        <dbReference type="Google" id="ProtNLM"/>
    </source>
</evidence>
<evidence type="ECO:0000256" key="2">
    <source>
        <dbReference type="SAM" id="MobiDB-lite"/>
    </source>
</evidence>
<reference evidence="3 4" key="1">
    <citation type="submission" date="2018-02" db="EMBL/GenBank/DDBJ databases">
        <title>The genomes of Aspergillus section Nigri reveals drivers in fungal speciation.</title>
        <authorList>
            <consortium name="DOE Joint Genome Institute"/>
            <person name="Vesth T.C."/>
            <person name="Nybo J."/>
            <person name="Theobald S."/>
            <person name="Brandl J."/>
            <person name="Frisvad J.C."/>
            <person name="Nielsen K.F."/>
            <person name="Lyhne E.K."/>
            <person name="Kogle M.E."/>
            <person name="Kuo A."/>
            <person name="Riley R."/>
            <person name="Clum A."/>
            <person name="Nolan M."/>
            <person name="Lipzen A."/>
            <person name="Salamov A."/>
            <person name="Henrissat B."/>
            <person name="Wiebenga A."/>
            <person name="De vries R.P."/>
            <person name="Grigoriev I.V."/>
            <person name="Mortensen U.H."/>
            <person name="Andersen M.R."/>
            <person name="Baker S.E."/>
        </authorList>
    </citation>
    <scope>NUCLEOTIDE SEQUENCE [LARGE SCALE GENOMIC DNA]</scope>
    <source>
        <strain evidence="3 4">CBS 101889</strain>
    </source>
</reference>
<dbReference type="InterPro" id="IPR044053">
    <property type="entry name" value="AsaB-like"/>
</dbReference>
<dbReference type="Proteomes" id="UP000248961">
    <property type="component" value="Unassembled WGS sequence"/>
</dbReference>
<dbReference type="STRING" id="1450537.A0A395HPT3"/>
<dbReference type="PANTHER" id="PTHR34598">
    <property type="entry name" value="BLL6449 PROTEIN"/>
    <property type="match status" value="1"/>
</dbReference>
<proteinExistence type="inferred from homology"/>
<dbReference type="NCBIfam" id="NF041278">
    <property type="entry name" value="CmcJ_NvfI_EfuI"/>
    <property type="match status" value="1"/>
</dbReference>
<dbReference type="GO" id="GO:0016491">
    <property type="term" value="F:oxidoreductase activity"/>
    <property type="evidence" value="ECO:0007669"/>
    <property type="project" value="InterPro"/>
</dbReference>
<dbReference type="EMBL" id="KZ824309">
    <property type="protein sequence ID" value="RAL08868.1"/>
    <property type="molecule type" value="Genomic_DNA"/>
</dbReference>
<dbReference type="PANTHER" id="PTHR34598:SF3">
    <property type="entry name" value="OXIDOREDUCTASE AN1597"/>
    <property type="match status" value="1"/>
</dbReference>
<evidence type="ECO:0000313" key="4">
    <source>
        <dbReference type="Proteomes" id="UP000248961"/>
    </source>
</evidence>
<gene>
    <name evidence="3" type="ORF">BO97DRAFT_459785</name>
</gene>
<evidence type="ECO:0000313" key="3">
    <source>
        <dbReference type="EMBL" id="RAL08868.1"/>
    </source>
</evidence>
<dbReference type="AlphaFoldDB" id="A0A395HPT3"/>
<feature type="region of interest" description="Disordered" evidence="2">
    <location>
        <begin position="1"/>
        <end position="40"/>
    </location>
</feature>
<dbReference type="OrthoDB" id="412788at2759"/>
<protein>
    <recommendedName>
        <fullName evidence="5">Methyltransferase</fullName>
    </recommendedName>
</protein>